<dbReference type="PANTHER" id="PTHR43201:SF5">
    <property type="entry name" value="MEDIUM-CHAIN ACYL-COA LIGASE ACSF2, MITOCHONDRIAL"/>
    <property type="match status" value="1"/>
</dbReference>
<feature type="domain" description="AMP-binding enzyme C-terminal" evidence="4">
    <location>
        <begin position="428"/>
        <end position="502"/>
    </location>
</feature>
<dbReference type="RefSeq" id="WP_172156971.1">
    <property type="nucleotide sequence ID" value="NZ_CP053564.1"/>
</dbReference>
<dbReference type="Proteomes" id="UP000505377">
    <property type="component" value="Chromosome"/>
</dbReference>
<dbReference type="GO" id="GO:0006631">
    <property type="term" value="P:fatty acid metabolic process"/>
    <property type="evidence" value="ECO:0007669"/>
    <property type="project" value="TreeGrafter"/>
</dbReference>
<dbReference type="SUPFAM" id="SSF56801">
    <property type="entry name" value="Acetyl-CoA synthetase-like"/>
    <property type="match status" value="1"/>
</dbReference>
<dbReference type="InterPro" id="IPR000873">
    <property type="entry name" value="AMP-dep_synth/lig_dom"/>
</dbReference>
<dbReference type="EMBL" id="CP053564">
    <property type="protein sequence ID" value="QJY46096.1"/>
    <property type="molecule type" value="Genomic_DNA"/>
</dbReference>
<gene>
    <name evidence="5" type="ORF">HOP40_10010</name>
</gene>
<dbReference type="Pfam" id="PF00501">
    <property type="entry name" value="AMP-binding"/>
    <property type="match status" value="1"/>
</dbReference>
<evidence type="ECO:0000259" key="3">
    <source>
        <dbReference type="Pfam" id="PF00501"/>
    </source>
</evidence>
<comment type="similarity">
    <text evidence="1">Belongs to the ATP-dependent AMP-binding enzyme family.</text>
</comment>
<evidence type="ECO:0000256" key="1">
    <source>
        <dbReference type="ARBA" id="ARBA00006432"/>
    </source>
</evidence>
<dbReference type="InterPro" id="IPR020845">
    <property type="entry name" value="AMP-binding_CS"/>
</dbReference>
<dbReference type="AlphaFoldDB" id="A0A6M6JET3"/>
<feature type="domain" description="AMP-dependent synthetase/ligase" evidence="3">
    <location>
        <begin position="20"/>
        <end position="367"/>
    </location>
</feature>
<dbReference type="Pfam" id="PF13193">
    <property type="entry name" value="AMP-binding_C"/>
    <property type="match status" value="1"/>
</dbReference>
<evidence type="ECO:0000256" key="2">
    <source>
        <dbReference type="ARBA" id="ARBA00022598"/>
    </source>
</evidence>
<dbReference type="PROSITE" id="PS00455">
    <property type="entry name" value="AMP_BINDING"/>
    <property type="match status" value="1"/>
</dbReference>
<dbReference type="KEGG" id="pbro:HOP40_10010"/>
<evidence type="ECO:0000259" key="4">
    <source>
        <dbReference type="Pfam" id="PF13193"/>
    </source>
</evidence>
<dbReference type="GO" id="GO:0031956">
    <property type="term" value="F:medium-chain fatty acid-CoA ligase activity"/>
    <property type="evidence" value="ECO:0007669"/>
    <property type="project" value="TreeGrafter"/>
</dbReference>
<sequence>MSHLQQSTIWDEPVIWDRLEALAREAPDRDSITFGSAPALSRRAVLDAATAAACGLARRGVGPGDRVAVMVGNLPEYVSTWLACLRLGATLVPLNTGMRGDILRHMLATCDPGVVVVEAPLRAQLYPELAATCPAARRVVVGAGPVDAAETTWADVLEDGAVPAHRGEPDAVAVVLFTSGTTGRSKGVEWTVHTALGLAKGAHAVTRYEESDTGYVTLPLFHANGLFVSLLPALLVGAHSVVDERFSARTFWPRVREVRATVTSLLGIMAPLLMSAEPSPGDRNHVLRRALVVPAPVRRAEFEARFGTTVQTFYALSDVGMPLGVLSGDAFPDGACGRELPDWECRLVDRHDRPVGPGEVGELVVRPRSPWIAASGYRGDPAATVAAWRNLWFHTGDLMTRDDDGWFHFRDRSKDAIRRSGENVSSFEVESVIETHSGVAESAVFAVASDLAEDEVMAVVVPGRPGLTADDVAAHCRRRLPHFAVPRYVELVAELPRTASQKIRKADLRRRGITALTVDVGRTTRRGDVVGARPAGTRERDS</sequence>
<dbReference type="InterPro" id="IPR042099">
    <property type="entry name" value="ANL_N_sf"/>
</dbReference>
<organism evidence="5 6">
    <name type="scientific">Pseudonocardia broussonetiae</name>
    <dbReference type="NCBI Taxonomy" id="2736640"/>
    <lineage>
        <taxon>Bacteria</taxon>
        <taxon>Bacillati</taxon>
        <taxon>Actinomycetota</taxon>
        <taxon>Actinomycetes</taxon>
        <taxon>Pseudonocardiales</taxon>
        <taxon>Pseudonocardiaceae</taxon>
        <taxon>Pseudonocardia</taxon>
    </lineage>
</organism>
<proteinExistence type="inferred from homology"/>
<protein>
    <submittedName>
        <fullName evidence="5">AMP-binding protein</fullName>
    </submittedName>
</protein>
<dbReference type="Gene3D" id="3.30.300.30">
    <property type="match status" value="1"/>
</dbReference>
<keyword evidence="2" id="KW-0436">Ligase</keyword>
<name>A0A6M6JET3_9PSEU</name>
<dbReference type="Gene3D" id="3.40.50.12780">
    <property type="entry name" value="N-terminal domain of ligase-like"/>
    <property type="match status" value="1"/>
</dbReference>
<reference evidence="5 6" key="1">
    <citation type="submission" date="2020-05" db="EMBL/GenBank/DDBJ databases">
        <authorList>
            <person name="Mo P."/>
        </authorList>
    </citation>
    <scope>NUCLEOTIDE SEQUENCE [LARGE SCALE GENOMIC DNA]</scope>
    <source>
        <strain evidence="5 6">Gen01</strain>
    </source>
</reference>
<dbReference type="InterPro" id="IPR045851">
    <property type="entry name" value="AMP-bd_C_sf"/>
</dbReference>
<evidence type="ECO:0000313" key="5">
    <source>
        <dbReference type="EMBL" id="QJY46096.1"/>
    </source>
</evidence>
<accession>A0A6M6JET3</accession>
<dbReference type="InterPro" id="IPR025110">
    <property type="entry name" value="AMP-bd_C"/>
</dbReference>
<dbReference type="PANTHER" id="PTHR43201">
    <property type="entry name" value="ACYL-COA SYNTHETASE"/>
    <property type="match status" value="1"/>
</dbReference>
<evidence type="ECO:0000313" key="6">
    <source>
        <dbReference type="Proteomes" id="UP000505377"/>
    </source>
</evidence>
<keyword evidence="6" id="KW-1185">Reference proteome</keyword>